<evidence type="ECO:0000259" key="1">
    <source>
        <dbReference type="Pfam" id="PF01978"/>
    </source>
</evidence>
<dbReference type="InterPro" id="IPR036388">
    <property type="entry name" value="WH-like_DNA-bd_sf"/>
</dbReference>
<accession>A0A0W8G721</accession>
<dbReference type="InterPro" id="IPR036390">
    <property type="entry name" value="WH_DNA-bd_sf"/>
</dbReference>
<gene>
    <name evidence="2" type="ORF">ASZ90_001134</name>
</gene>
<dbReference type="PANTHER" id="PTHR34293">
    <property type="entry name" value="HTH-TYPE TRANSCRIPTIONAL REGULATOR TRMBL2"/>
    <property type="match status" value="1"/>
</dbReference>
<feature type="domain" description="Transcription regulator TrmB N-terminal" evidence="1">
    <location>
        <begin position="8"/>
        <end position="73"/>
    </location>
</feature>
<dbReference type="InterPro" id="IPR051797">
    <property type="entry name" value="TrmB-like"/>
</dbReference>
<name>A0A0W8G721_9ZZZZ</name>
<sequence>MPDTASLALLGLTSYEAQAYLALLGRPRLSPAEVAALAKIPRQRVYDVLESLAAKGLCMVREDSPKSYAAQEPGRALEMLGQERLSELERERARTRAAVAALAEELGPVFAAGKGQNDPLAYVEVLAGPARIGHRALLLAGAARERVNSCVRRPLILDAEQNAAFMDVPLARGLCYRALYEEAALDDPLLRGWIDDLSGRGMAVRLIRELPLKMQAFDDEVVLVSMQDPTAGDPSFTAVVIRNRGMVAMMNLAFEHLWESARPYAG</sequence>
<dbReference type="Pfam" id="PF01978">
    <property type="entry name" value="TrmB"/>
    <property type="match status" value="1"/>
</dbReference>
<protein>
    <submittedName>
        <fullName evidence="2">Transcriptional regulator, trmb family</fullName>
    </submittedName>
</protein>
<dbReference type="InterPro" id="IPR002831">
    <property type="entry name" value="Tscrpt_reg_TrmB_N"/>
</dbReference>
<comment type="caution">
    <text evidence="2">The sequence shown here is derived from an EMBL/GenBank/DDBJ whole genome shotgun (WGS) entry which is preliminary data.</text>
</comment>
<organism evidence="2">
    <name type="scientific">hydrocarbon metagenome</name>
    <dbReference type="NCBI Taxonomy" id="938273"/>
    <lineage>
        <taxon>unclassified sequences</taxon>
        <taxon>metagenomes</taxon>
        <taxon>ecological metagenomes</taxon>
    </lineage>
</organism>
<dbReference type="SUPFAM" id="SSF46785">
    <property type="entry name" value="Winged helix' DNA-binding domain"/>
    <property type="match status" value="1"/>
</dbReference>
<reference evidence="2" key="1">
    <citation type="journal article" date="2015" name="Proc. Natl. Acad. Sci. U.S.A.">
        <title>Networks of energetic and metabolic interactions define dynamics in microbial communities.</title>
        <authorList>
            <person name="Embree M."/>
            <person name="Liu J.K."/>
            <person name="Al-Bassam M.M."/>
            <person name="Zengler K."/>
        </authorList>
    </citation>
    <scope>NUCLEOTIDE SEQUENCE</scope>
</reference>
<dbReference type="AlphaFoldDB" id="A0A0W8G721"/>
<proteinExistence type="predicted"/>
<evidence type="ECO:0000313" key="2">
    <source>
        <dbReference type="EMBL" id="KUG28954.1"/>
    </source>
</evidence>
<dbReference type="EMBL" id="LNQE01000149">
    <property type="protein sequence ID" value="KUG28954.1"/>
    <property type="molecule type" value="Genomic_DNA"/>
</dbReference>
<dbReference type="Gene3D" id="1.10.10.10">
    <property type="entry name" value="Winged helix-like DNA-binding domain superfamily/Winged helix DNA-binding domain"/>
    <property type="match status" value="1"/>
</dbReference>
<dbReference type="PANTHER" id="PTHR34293:SF1">
    <property type="entry name" value="HTH-TYPE TRANSCRIPTIONAL REGULATOR TRMBL2"/>
    <property type="match status" value="1"/>
</dbReference>